<dbReference type="GO" id="GO:0000455">
    <property type="term" value="P:enzyme-directed rRNA pseudouridine synthesis"/>
    <property type="evidence" value="ECO:0007669"/>
    <property type="project" value="TreeGrafter"/>
</dbReference>
<dbReference type="EMBL" id="HBUF01404383">
    <property type="protein sequence ID" value="CAG6737734.1"/>
    <property type="molecule type" value="Transcribed_RNA"/>
</dbReference>
<keyword evidence="2" id="KW-0472">Membrane</keyword>
<comment type="similarity">
    <text evidence="1">Belongs to the pseudouridine synthase RluA family.</text>
</comment>
<dbReference type="Gene3D" id="3.30.2350.10">
    <property type="entry name" value="Pseudouridine synthase"/>
    <property type="match status" value="1"/>
</dbReference>
<organism evidence="4">
    <name type="scientific">Cacopsylla melanoneura</name>
    <dbReference type="NCBI Taxonomy" id="428564"/>
    <lineage>
        <taxon>Eukaryota</taxon>
        <taxon>Metazoa</taxon>
        <taxon>Ecdysozoa</taxon>
        <taxon>Arthropoda</taxon>
        <taxon>Hexapoda</taxon>
        <taxon>Insecta</taxon>
        <taxon>Pterygota</taxon>
        <taxon>Neoptera</taxon>
        <taxon>Paraneoptera</taxon>
        <taxon>Hemiptera</taxon>
        <taxon>Sternorrhyncha</taxon>
        <taxon>Psylloidea</taxon>
        <taxon>Psyllidae</taxon>
        <taxon>Psyllinae</taxon>
        <taxon>Cacopsylla</taxon>
    </lineage>
</organism>
<keyword evidence="2" id="KW-0812">Transmembrane</keyword>
<dbReference type="InterPro" id="IPR020103">
    <property type="entry name" value="PsdUridine_synth_cat_dom_sf"/>
</dbReference>
<evidence type="ECO:0000256" key="1">
    <source>
        <dbReference type="ARBA" id="ARBA00010876"/>
    </source>
</evidence>
<evidence type="ECO:0000256" key="2">
    <source>
        <dbReference type="SAM" id="Phobius"/>
    </source>
</evidence>
<dbReference type="EMBL" id="HBUF01216642">
    <property type="protein sequence ID" value="CAG6667481.1"/>
    <property type="molecule type" value="Transcribed_RNA"/>
</dbReference>
<dbReference type="Pfam" id="PF00849">
    <property type="entry name" value="PseudoU_synth_2"/>
    <property type="match status" value="1"/>
</dbReference>
<dbReference type="AlphaFoldDB" id="A0A8D8YYS6"/>
<evidence type="ECO:0000313" key="4">
    <source>
        <dbReference type="EMBL" id="CAG6737735.1"/>
    </source>
</evidence>
<evidence type="ECO:0000259" key="3">
    <source>
        <dbReference type="Pfam" id="PF00849"/>
    </source>
</evidence>
<dbReference type="InterPro" id="IPR006145">
    <property type="entry name" value="PsdUridine_synth_RsuA/RluA"/>
</dbReference>
<dbReference type="CDD" id="cd02869">
    <property type="entry name" value="PseudoU_synth_RluA_like"/>
    <property type="match status" value="1"/>
</dbReference>
<protein>
    <submittedName>
        <fullName evidence="4">RNA pseudouridylate synthase domain-containing protein 1</fullName>
    </submittedName>
</protein>
<sequence>MNRTKQLTMLSFFQLIFGHVLNFFTSLLYVNNSLQSGGDDQKVDRLDKRVEILHQNENFLIVNKPPDLLINGGDADVNDTLHTRLENQFPALICRELKYSFYFPHRLDYSTSGLIAIALNKEACNLMRQYFEKRCVRKYYLALVRGIVSQTSLDVHDPIGYNLKEIGKSNAMCSPEFNPNCIHPRSAHTKFHVLSYGEYDSYPCTKLLIRIITGRRHQIRVHCSNLGHTIVGDYTYSGRKDVHPPRQMLHAYRLRVGQSLDFDFRTRDPFDAETLPQWKEDRVVADLNDERVYDEIDQL</sequence>
<dbReference type="PANTHER" id="PTHR21600">
    <property type="entry name" value="MITOCHONDRIAL RNA PSEUDOURIDINE SYNTHASE"/>
    <property type="match status" value="1"/>
</dbReference>
<keyword evidence="2" id="KW-1133">Transmembrane helix</keyword>
<dbReference type="PANTHER" id="PTHR21600:SF87">
    <property type="entry name" value="RNA PSEUDOURIDYLATE SYNTHASE DOMAIN-CONTAINING PROTEIN 1"/>
    <property type="match status" value="1"/>
</dbReference>
<reference evidence="4" key="1">
    <citation type="submission" date="2021-05" db="EMBL/GenBank/DDBJ databases">
        <authorList>
            <person name="Alioto T."/>
            <person name="Alioto T."/>
            <person name="Gomez Garrido J."/>
        </authorList>
    </citation>
    <scope>NUCLEOTIDE SEQUENCE</scope>
</reference>
<dbReference type="InterPro" id="IPR050188">
    <property type="entry name" value="RluA_PseudoU_synthase"/>
</dbReference>
<name>A0A8D8YYS6_9HEMI</name>
<accession>A0A8D8YYS6</accession>
<dbReference type="SUPFAM" id="SSF55120">
    <property type="entry name" value="Pseudouridine synthase"/>
    <property type="match status" value="1"/>
</dbReference>
<dbReference type="GO" id="GO:0003723">
    <property type="term" value="F:RNA binding"/>
    <property type="evidence" value="ECO:0007669"/>
    <property type="project" value="InterPro"/>
</dbReference>
<feature type="transmembrane region" description="Helical" evidence="2">
    <location>
        <begin position="12"/>
        <end position="30"/>
    </location>
</feature>
<dbReference type="EMBL" id="HBUF01404381">
    <property type="protein sequence ID" value="CAG6737732.1"/>
    <property type="molecule type" value="Transcribed_RNA"/>
</dbReference>
<dbReference type="EMBL" id="HBUF01404386">
    <property type="protein sequence ID" value="CAG6737737.1"/>
    <property type="molecule type" value="Transcribed_RNA"/>
</dbReference>
<feature type="domain" description="Pseudouridine synthase RsuA/RluA-like" evidence="3">
    <location>
        <begin position="58"/>
        <end position="224"/>
    </location>
</feature>
<dbReference type="GO" id="GO:0009982">
    <property type="term" value="F:pseudouridine synthase activity"/>
    <property type="evidence" value="ECO:0007669"/>
    <property type="project" value="InterPro"/>
</dbReference>
<proteinExistence type="inferred from homology"/>
<dbReference type="EMBL" id="HBUF01404384">
    <property type="protein sequence ID" value="CAG6737735.1"/>
    <property type="molecule type" value="Transcribed_RNA"/>
</dbReference>